<evidence type="ECO:0000313" key="2">
    <source>
        <dbReference type="EMBL" id="KPA79517.1"/>
    </source>
</evidence>
<feature type="compositionally biased region" description="Polar residues" evidence="1">
    <location>
        <begin position="343"/>
        <end position="352"/>
    </location>
</feature>
<feature type="compositionally biased region" description="Polar residues" evidence="1">
    <location>
        <begin position="277"/>
        <end position="293"/>
    </location>
</feature>
<dbReference type="OrthoDB" id="266596at2759"/>
<feature type="compositionally biased region" description="Basic and acidic residues" evidence="1">
    <location>
        <begin position="716"/>
        <end position="728"/>
    </location>
</feature>
<feature type="compositionally biased region" description="Basic and acidic residues" evidence="1">
    <location>
        <begin position="929"/>
        <end position="950"/>
    </location>
</feature>
<dbReference type="Proteomes" id="UP000037923">
    <property type="component" value="Unassembled WGS sequence"/>
</dbReference>
<dbReference type="OMA" id="CAVFREY"/>
<feature type="compositionally biased region" description="Basic residues" evidence="1">
    <location>
        <begin position="905"/>
        <end position="915"/>
    </location>
</feature>
<dbReference type="AlphaFoldDB" id="A0A0M9G083"/>
<feature type="region of interest" description="Disordered" evidence="1">
    <location>
        <begin position="1068"/>
        <end position="1099"/>
    </location>
</feature>
<feature type="compositionally biased region" description="Polar residues" evidence="1">
    <location>
        <begin position="729"/>
        <end position="748"/>
    </location>
</feature>
<feature type="region of interest" description="Disordered" evidence="1">
    <location>
        <begin position="765"/>
        <end position="973"/>
    </location>
</feature>
<feature type="region of interest" description="Disordered" evidence="1">
    <location>
        <begin position="1122"/>
        <end position="1142"/>
    </location>
</feature>
<evidence type="ECO:0000313" key="3">
    <source>
        <dbReference type="Proteomes" id="UP000037923"/>
    </source>
</evidence>
<feature type="compositionally biased region" description="Pro residues" evidence="1">
    <location>
        <begin position="1"/>
        <end position="10"/>
    </location>
</feature>
<feature type="compositionally biased region" description="Low complexity" evidence="1">
    <location>
        <begin position="1038"/>
        <end position="1049"/>
    </location>
</feature>
<feature type="compositionally biased region" description="Basic and acidic residues" evidence="1">
    <location>
        <begin position="218"/>
        <end position="237"/>
    </location>
</feature>
<feature type="region of interest" description="Disordered" evidence="1">
    <location>
        <begin position="71"/>
        <end position="107"/>
    </location>
</feature>
<dbReference type="EMBL" id="LGTL01000010">
    <property type="protein sequence ID" value="KPA79517.1"/>
    <property type="molecule type" value="Genomic_DNA"/>
</dbReference>
<organism evidence="2 3">
    <name type="scientific">Leptomonas pyrrhocoris</name>
    <name type="common">Firebug parasite</name>
    <dbReference type="NCBI Taxonomy" id="157538"/>
    <lineage>
        <taxon>Eukaryota</taxon>
        <taxon>Discoba</taxon>
        <taxon>Euglenozoa</taxon>
        <taxon>Kinetoplastea</taxon>
        <taxon>Metakinetoplastina</taxon>
        <taxon>Trypanosomatida</taxon>
        <taxon>Trypanosomatidae</taxon>
        <taxon>Leishmaniinae</taxon>
        <taxon>Leptomonas</taxon>
    </lineage>
</organism>
<feature type="compositionally biased region" description="Polar residues" evidence="1">
    <location>
        <begin position="1027"/>
        <end position="1037"/>
    </location>
</feature>
<comment type="caution">
    <text evidence="2">The sequence shown here is derived from an EMBL/GenBank/DDBJ whole genome shotgun (WGS) entry which is preliminary data.</text>
</comment>
<evidence type="ECO:0000256" key="1">
    <source>
        <dbReference type="SAM" id="MobiDB-lite"/>
    </source>
</evidence>
<feature type="region of interest" description="Disordered" evidence="1">
    <location>
        <begin position="381"/>
        <end position="413"/>
    </location>
</feature>
<feature type="compositionally biased region" description="Polar residues" evidence="1">
    <location>
        <begin position="243"/>
        <end position="253"/>
    </location>
</feature>
<accession>A0A0M9G083</accession>
<feature type="region of interest" description="Disordered" evidence="1">
    <location>
        <begin position="616"/>
        <end position="635"/>
    </location>
</feature>
<protein>
    <submittedName>
        <fullName evidence="2">Uncharacterized protein</fullName>
    </submittedName>
</protein>
<feature type="compositionally biased region" description="Basic residues" evidence="1">
    <location>
        <begin position="1072"/>
        <end position="1081"/>
    </location>
</feature>
<feature type="compositionally biased region" description="Low complexity" evidence="1">
    <location>
        <begin position="1016"/>
        <end position="1026"/>
    </location>
</feature>
<reference evidence="2 3" key="1">
    <citation type="submission" date="2015-07" db="EMBL/GenBank/DDBJ databases">
        <title>High-quality genome of monoxenous trypanosomatid Leptomonas pyrrhocoris.</title>
        <authorList>
            <person name="Flegontov P."/>
            <person name="Butenko A."/>
            <person name="Firsov S."/>
            <person name="Vlcek C."/>
            <person name="Logacheva M.D."/>
            <person name="Field M."/>
            <person name="Filatov D."/>
            <person name="Flegontova O."/>
            <person name="Gerasimov E."/>
            <person name="Jackson A.P."/>
            <person name="Kelly S."/>
            <person name="Opperdoes F."/>
            <person name="O'Reilly A."/>
            <person name="Votypka J."/>
            <person name="Yurchenko V."/>
            <person name="Lukes J."/>
        </authorList>
    </citation>
    <scope>NUCLEOTIDE SEQUENCE [LARGE SCALE GENOMIC DNA]</scope>
    <source>
        <strain evidence="2">H10</strain>
    </source>
</reference>
<feature type="compositionally biased region" description="Basic and acidic residues" evidence="1">
    <location>
        <begin position="833"/>
        <end position="853"/>
    </location>
</feature>
<feature type="region of interest" description="Disordered" evidence="1">
    <location>
        <begin position="667"/>
        <end position="749"/>
    </location>
</feature>
<keyword evidence="3" id="KW-1185">Reference proteome</keyword>
<feature type="region of interest" description="Disordered" evidence="1">
    <location>
        <begin position="1015"/>
        <end position="1051"/>
    </location>
</feature>
<feature type="region of interest" description="Disordered" evidence="1">
    <location>
        <begin position="209"/>
        <end position="352"/>
    </location>
</feature>
<feature type="compositionally biased region" description="Acidic residues" evidence="1">
    <location>
        <begin position="682"/>
        <end position="699"/>
    </location>
</feature>
<name>A0A0M9G083_LEPPY</name>
<feature type="region of interest" description="Disordered" evidence="1">
    <location>
        <begin position="1"/>
        <end position="22"/>
    </location>
</feature>
<sequence length="1264" mass="138186">MLGGPYPPRVVPANTTGDGAVGYHSVDRVDHPSVRRVAAPTTTATTATGLQPTPFAPCGIPWNRLYSSSTTLRPQENHEDRRSYNSRAEASPLRNSPRSTPPAPSPAGAAAAAAAAVSSSLLYRPPYFSATYPSPPPPPPAPTGAPATVVAYDAAVSHRYHADETIPASQRHTAATTQAPTSILSTSTALSSRYQQMAAEHRYGAALPAAGQAKAAHARQERRDDVTHHQNGSRDEVGALPPRSTQNRRQSPFSSKRNDDDSDDDRADRKGVEGPRTSRSMSSRVSQKGSTTVAVAPKEETRRSRSNSSNSRHSRGPQRRGGPVRAASSPPQRPTRTAAVPRQTRSASHASPRTAQWAVKLIDEFVAQVAVQQASAATGPAIVSTPLPSTSLGRRCTDARGATVAGPHQKDPTSVTVADLTTSFLAARYGALQWRPMLQEFAVCLHRFHLLSPTCAVFREYFIHVDADALRDFQLFCRLFAAADIPHCSTVETRRVALGDGQRRKDTHTIVARRYVEVREVVDRLQRMLQRVVLLDTAPCVVVADGNFGDASRRRSHSASTARRCRQGGDVSYRFGRGPPARTTTVPRRRRLTADEVYAVKRVVVTWLEDSVEAERDAAERSAEEEDEDAPTTLRHIAFDRPGRVDAYALLQATLEAVKLLCNSAPPPHRTCADVSNRNELDADDDDDEEEAEAEDDTEGDLRRGKAERAPVLVEHNGREGRRQRQDGARTTSPQAHQQPPWQATASKPMSPLVRHVLASPPHGYAYPVEEPHKSSPVSAVRGRLTPSSARCSPVRPSHASRRHTSEVDYFEGNLPYEEEEGGVEEEAGDEMADGRRCRSGSGHDERRRDHTPSYRQPRAASAATAAAIAVHRAPDGRLWSPPRDGVLVHRGGRGEGQRQPLSHRSSRSPSRRRSSAQPGDAVTSPRLSSRERTQQQQHQGRERRGSDGREESEEDREEEHDYGRDDGLSLPRRSVHAYVANLHAEKRWQETQQQVAAAERRDAFWRQNPRIQARLQQQQLQQQQLPKTSYRNSSSDPALTATAAGPALSPYADTSAVDATINDIDNELRRRERSHGRLRATKNEARREPPQPLFAALASPPRPVQDAVYLRNLQEAAAFASQQVRPVPPPELAQPADKAMMRATSEDDGAYPPRIYPIQESRAAGPPSGHNSRIRVEQVTPPASVAARLATAAPSPPPPSADVRLTKDAALSKEAVFLTDEEQAMLDQLEVALRRLDGQHRLDHAAAATAATTTAAGVDRTGY</sequence>
<gene>
    <name evidence="2" type="ORF">ABB37_05341</name>
</gene>
<feature type="compositionally biased region" description="Basic and acidic residues" evidence="1">
    <location>
        <begin position="700"/>
        <end position="709"/>
    </location>
</feature>
<feature type="compositionally biased region" description="Acidic residues" evidence="1">
    <location>
        <begin position="817"/>
        <end position="832"/>
    </location>
</feature>
<dbReference type="VEuPathDB" id="TriTrypDB:LpyrH10_10_1100"/>
<feature type="compositionally biased region" description="Low complexity" evidence="1">
    <location>
        <begin position="860"/>
        <end position="872"/>
    </location>
</feature>
<dbReference type="GeneID" id="26905631"/>
<dbReference type="RefSeq" id="XP_015657956.1">
    <property type="nucleotide sequence ID" value="XM_015803314.1"/>
</dbReference>
<proteinExistence type="predicted"/>